<evidence type="ECO:0000313" key="3">
    <source>
        <dbReference type="Proteomes" id="UP000652681"/>
    </source>
</evidence>
<evidence type="ECO:0000256" key="1">
    <source>
        <dbReference type="SAM" id="MobiDB-lite"/>
    </source>
</evidence>
<dbReference type="AlphaFoldDB" id="A0A8J6PDZ7"/>
<dbReference type="Proteomes" id="UP000652681">
    <property type="component" value="Unassembled WGS sequence"/>
</dbReference>
<feature type="region of interest" description="Disordered" evidence="1">
    <location>
        <begin position="190"/>
        <end position="214"/>
    </location>
</feature>
<feature type="compositionally biased region" description="Basic and acidic residues" evidence="1">
    <location>
        <begin position="151"/>
        <end position="162"/>
    </location>
</feature>
<gene>
    <name evidence="2" type="ORF">H9Y05_05435</name>
</gene>
<name>A0A8J6PDZ7_9FLAO</name>
<dbReference type="Gene3D" id="2.60.40.4070">
    <property type="match status" value="1"/>
</dbReference>
<comment type="caution">
    <text evidence="2">The sequence shown here is derived from an EMBL/GenBank/DDBJ whole genome shotgun (WGS) entry which is preliminary data.</text>
</comment>
<sequence>MNKEDKIKELFAEKLGAHEAPVNPELWNAIASQLGTAATVTSTGLSIVTKIIIGISAASVIGTGVYFLSGAADSDQQKESVQHSQLTGKNTGEEDNTDSKQLELTTNGSSDQQKRADDGGTVISEQTIKEDKKTTAYKSSEATTPPVVGKGGEEKSTSRAHEMMPPYRNEPSPNLIGEKPAVMIPETKTPVKTEERHVIRKQEEQVADRPASGLEEQKQATFEITKLPNIYVLNASGYFSIGHKGEYSDFQFTIMDNRNNVVFRSDDPDFEWRGTDLYGNTVEPGNYIYIVTVKDQNGKAINKYSALTVINQ</sequence>
<feature type="compositionally biased region" description="Polar residues" evidence="1">
    <location>
        <begin position="102"/>
        <end position="111"/>
    </location>
</feature>
<evidence type="ECO:0000313" key="2">
    <source>
        <dbReference type="EMBL" id="MBC9811915.1"/>
    </source>
</evidence>
<feature type="region of interest" description="Disordered" evidence="1">
    <location>
        <begin position="78"/>
        <end position="177"/>
    </location>
</feature>
<protein>
    <submittedName>
        <fullName evidence="2">Gliding motility-associated C-terminal domain-containing protein</fullName>
    </submittedName>
</protein>
<reference evidence="2" key="1">
    <citation type="submission" date="2020-09" db="EMBL/GenBank/DDBJ databases">
        <title>Taishania pollutisoli gen. nov., sp. nov., Isolated from Tetrabromobisphenol A-Contaminated Soil.</title>
        <authorList>
            <person name="Chen Q."/>
        </authorList>
    </citation>
    <scope>NUCLEOTIDE SEQUENCE</scope>
    <source>
        <strain evidence="2">CZZ-1</strain>
    </source>
</reference>
<dbReference type="Pfam" id="PF13585">
    <property type="entry name" value="CHU_C"/>
    <property type="match status" value="1"/>
</dbReference>
<dbReference type="RefSeq" id="WP_216713710.1">
    <property type="nucleotide sequence ID" value="NZ_JACVEL010000003.1"/>
</dbReference>
<proteinExistence type="predicted"/>
<organism evidence="2 3">
    <name type="scientific">Taishania pollutisoli</name>
    <dbReference type="NCBI Taxonomy" id="2766479"/>
    <lineage>
        <taxon>Bacteria</taxon>
        <taxon>Pseudomonadati</taxon>
        <taxon>Bacteroidota</taxon>
        <taxon>Flavobacteriia</taxon>
        <taxon>Flavobacteriales</taxon>
        <taxon>Crocinitomicaceae</taxon>
        <taxon>Taishania</taxon>
    </lineage>
</organism>
<dbReference type="EMBL" id="JACVEL010000003">
    <property type="protein sequence ID" value="MBC9811915.1"/>
    <property type="molecule type" value="Genomic_DNA"/>
</dbReference>
<keyword evidence="3" id="KW-1185">Reference proteome</keyword>
<feature type="compositionally biased region" description="Basic and acidic residues" evidence="1">
    <location>
        <begin position="190"/>
        <end position="207"/>
    </location>
</feature>
<accession>A0A8J6PDZ7</accession>